<protein>
    <submittedName>
        <fullName evidence="1">Uncharacterized protein</fullName>
    </submittedName>
</protein>
<keyword evidence="2" id="KW-1185">Reference proteome</keyword>
<organism evidence="1 2">
    <name type="scientific">Bauhinia variegata</name>
    <name type="common">Purple orchid tree</name>
    <name type="synonym">Phanera variegata</name>
    <dbReference type="NCBI Taxonomy" id="167791"/>
    <lineage>
        <taxon>Eukaryota</taxon>
        <taxon>Viridiplantae</taxon>
        <taxon>Streptophyta</taxon>
        <taxon>Embryophyta</taxon>
        <taxon>Tracheophyta</taxon>
        <taxon>Spermatophyta</taxon>
        <taxon>Magnoliopsida</taxon>
        <taxon>eudicotyledons</taxon>
        <taxon>Gunneridae</taxon>
        <taxon>Pentapetalae</taxon>
        <taxon>rosids</taxon>
        <taxon>fabids</taxon>
        <taxon>Fabales</taxon>
        <taxon>Fabaceae</taxon>
        <taxon>Cercidoideae</taxon>
        <taxon>Cercideae</taxon>
        <taxon>Bauhiniinae</taxon>
        <taxon>Bauhinia</taxon>
    </lineage>
</organism>
<dbReference type="EMBL" id="CM039432">
    <property type="protein sequence ID" value="KAI4332714.1"/>
    <property type="molecule type" value="Genomic_DNA"/>
</dbReference>
<reference evidence="1 2" key="1">
    <citation type="journal article" date="2022" name="DNA Res.">
        <title>Chromosomal-level genome assembly of the orchid tree Bauhinia variegata (Leguminosae; Cercidoideae) supports the allotetraploid origin hypothesis of Bauhinia.</title>
        <authorList>
            <person name="Zhong Y."/>
            <person name="Chen Y."/>
            <person name="Zheng D."/>
            <person name="Pang J."/>
            <person name="Liu Y."/>
            <person name="Luo S."/>
            <person name="Meng S."/>
            <person name="Qian L."/>
            <person name="Wei D."/>
            <person name="Dai S."/>
            <person name="Zhou R."/>
        </authorList>
    </citation>
    <scope>NUCLEOTIDE SEQUENCE [LARGE SCALE GENOMIC DNA]</scope>
    <source>
        <strain evidence="1">BV-YZ2020</strain>
    </source>
</reference>
<name>A0ACB9N8N3_BAUVA</name>
<evidence type="ECO:0000313" key="2">
    <source>
        <dbReference type="Proteomes" id="UP000828941"/>
    </source>
</evidence>
<evidence type="ECO:0000313" key="1">
    <source>
        <dbReference type="EMBL" id="KAI4332714.1"/>
    </source>
</evidence>
<gene>
    <name evidence="1" type="ORF">L6164_017599</name>
</gene>
<proteinExistence type="predicted"/>
<accession>A0ACB9N8N3</accession>
<comment type="caution">
    <text evidence="1">The sequence shown here is derived from an EMBL/GenBank/DDBJ whole genome shotgun (WGS) entry which is preliminary data.</text>
</comment>
<sequence length="169" mass="19401">MCLYMVLERNFSHFLTVSLALSQHPELGFCNLDCQVIEGCKAMFLIFTKPPKISGSSAQESTGFSLTPWKVRELSKCYVYLVVQNITQVKHLRKVIFTVKQSNLEQMVYLSLRHSILWITDFPMFEWNDLKNRLEALHHLFTAPNPEDMNDLASACALAYDMVYNGVEG</sequence>
<dbReference type="Proteomes" id="UP000828941">
    <property type="component" value="Chromosome 7"/>
</dbReference>